<dbReference type="GeneTree" id="ENSGT00940000165017"/>
<dbReference type="Gene3D" id="3.60.40.10">
    <property type="entry name" value="PPM-type phosphatase domain"/>
    <property type="match status" value="1"/>
</dbReference>
<dbReference type="AlphaFoldDB" id="A0A8D3A0F1"/>
<proteinExistence type="predicted"/>
<evidence type="ECO:0000313" key="4">
    <source>
        <dbReference type="Proteomes" id="UP000694558"/>
    </source>
</evidence>
<dbReference type="SMART" id="SM00332">
    <property type="entry name" value="PP2Cc"/>
    <property type="match status" value="1"/>
</dbReference>
<dbReference type="CDD" id="cd00143">
    <property type="entry name" value="PP2Cc"/>
    <property type="match status" value="1"/>
</dbReference>
<dbReference type="GO" id="GO:0004741">
    <property type="term" value="F:[pyruvate dehydrogenase (acetyl-transferring)]-phosphatase activity"/>
    <property type="evidence" value="ECO:0007669"/>
    <property type="project" value="TreeGrafter"/>
</dbReference>
<dbReference type="InterPro" id="IPR001932">
    <property type="entry name" value="PPM-type_phosphatase-like_dom"/>
</dbReference>
<feature type="domain" description="PPM-type phosphatase" evidence="2">
    <location>
        <begin position="78"/>
        <end position="476"/>
    </location>
</feature>
<evidence type="ECO:0000256" key="1">
    <source>
        <dbReference type="SAM" id="MobiDB-lite"/>
    </source>
</evidence>
<name>A0A8D3A0F1_SCOMX</name>
<evidence type="ECO:0000259" key="2">
    <source>
        <dbReference type="PROSITE" id="PS51746"/>
    </source>
</evidence>
<evidence type="ECO:0000313" key="3">
    <source>
        <dbReference type="Ensembl" id="ENSSMAP00000010531.2"/>
    </source>
</evidence>
<feature type="region of interest" description="Disordered" evidence="1">
    <location>
        <begin position="114"/>
        <end position="134"/>
    </location>
</feature>
<dbReference type="Pfam" id="PF00481">
    <property type="entry name" value="PP2C"/>
    <property type="match status" value="2"/>
</dbReference>
<dbReference type="PROSITE" id="PS51746">
    <property type="entry name" value="PPM_2"/>
    <property type="match status" value="1"/>
</dbReference>
<dbReference type="GO" id="GO:0005739">
    <property type="term" value="C:mitochondrion"/>
    <property type="evidence" value="ECO:0007669"/>
    <property type="project" value="TreeGrafter"/>
</dbReference>
<dbReference type="InterPro" id="IPR015655">
    <property type="entry name" value="PP2C"/>
</dbReference>
<sequence length="482" mass="52637">MLTRVKSAVANLMGGMMAGGGGGGGANGDHPGGSDLPLRFAYGRPEFLGLSPDEVECSADHVARPILILKETRRLPWATGYAEVINAGKSTLNEDQACCEVLVVKRRPAGSCTPNRTSLTRRRSSLPNGEGLGLRENLDGSEELTFHYWALFDGHAGSGAAVAASRLLHHHIALHLQEVMDILCTPNLLPPTCLGEEPVNHHLTPTSQRALTRAASLRGAAGAPGSPSAPPTRFFTEKKVSQESLVIGAIENAFKDMDVQIEKEKAVYNISGGCTALAVVCLLGKLYVGNAGDSRAIIIRAGEVIPMSAEFTPESERQRLQFLAYMQPHLLGNEFTHLEFPRRVQRKEVGKRMLYRDFTMSGWAYKTIEDDDLKFPLIYGEGKKVRVYPLAQCEHGADDVLVLGTDGLWDVLSNQEVNEAVTSFLSNCDPDDQHRYTMAAQDLIMRARGVLKDRGWRISNDRLGSGDDISVYIIPLMYGNTH</sequence>
<dbReference type="PANTHER" id="PTHR13832">
    <property type="entry name" value="PROTEIN PHOSPHATASE 2C"/>
    <property type="match status" value="1"/>
</dbReference>
<dbReference type="Ensembl" id="ENSSMAT00000010674.2">
    <property type="protein sequence ID" value="ENSSMAP00000010531.2"/>
    <property type="gene ID" value="ENSSMAG00000006468.2"/>
</dbReference>
<dbReference type="PANTHER" id="PTHR13832:SF838">
    <property type="entry name" value="PROTEIN PHOSPHATASE 1H"/>
    <property type="match status" value="1"/>
</dbReference>
<dbReference type="Proteomes" id="UP000694558">
    <property type="component" value="Chromosome 10"/>
</dbReference>
<gene>
    <name evidence="3" type="primary">ppm1h</name>
</gene>
<reference evidence="3" key="2">
    <citation type="submission" date="2025-08" db="UniProtKB">
        <authorList>
            <consortium name="Ensembl"/>
        </authorList>
    </citation>
    <scope>IDENTIFICATION</scope>
</reference>
<protein>
    <submittedName>
        <fullName evidence="3">Protein phosphatase, Mg2+/Mn2+ dependent, 1H</fullName>
    </submittedName>
</protein>
<dbReference type="InterPro" id="IPR036457">
    <property type="entry name" value="PPM-type-like_dom_sf"/>
</dbReference>
<organism evidence="3 4">
    <name type="scientific">Scophthalmus maximus</name>
    <name type="common">Turbot</name>
    <name type="synonym">Psetta maxima</name>
    <dbReference type="NCBI Taxonomy" id="52904"/>
    <lineage>
        <taxon>Eukaryota</taxon>
        <taxon>Metazoa</taxon>
        <taxon>Chordata</taxon>
        <taxon>Craniata</taxon>
        <taxon>Vertebrata</taxon>
        <taxon>Euteleostomi</taxon>
        <taxon>Actinopterygii</taxon>
        <taxon>Neopterygii</taxon>
        <taxon>Teleostei</taxon>
        <taxon>Neoteleostei</taxon>
        <taxon>Acanthomorphata</taxon>
        <taxon>Carangaria</taxon>
        <taxon>Pleuronectiformes</taxon>
        <taxon>Pleuronectoidei</taxon>
        <taxon>Scophthalmidae</taxon>
        <taxon>Scophthalmus</taxon>
    </lineage>
</organism>
<accession>A0A8D3A0F1</accession>
<reference evidence="3" key="1">
    <citation type="submission" date="2023-05" db="EMBL/GenBank/DDBJ databases">
        <title>High-quality long-read genome of Scophthalmus maximus.</title>
        <authorList>
            <person name="Lien S."/>
            <person name="Martinez P."/>
        </authorList>
    </citation>
    <scope>NUCLEOTIDE SEQUENCE [LARGE SCALE GENOMIC DNA]</scope>
</reference>
<dbReference type="SUPFAM" id="SSF81606">
    <property type="entry name" value="PP2C-like"/>
    <property type="match status" value="1"/>
</dbReference>